<protein>
    <submittedName>
        <fullName evidence="1">PDR3</fullName>
    </submittedName>
</protein>
<reference evidence="1" key="2">
    <citation type="journal article" date="2015" name="Data Brief">
        <title>Shoot transcriptome of the giant reed, Arundo donax.</title>
        <authorList>
            <person name="Barrero R.A."/>
            <person name="Guerrero F.D."/>
            <person name="Moolhuijzen P."/>
            <person name="Goolsby J.A."/>
            <person name="Tidwell J."/>
            <person name="Bellgard S.E."/>
            <person name="Bellgard M.I."/>
        </authorList>
    </citation>
    <scope>NUCLEOTIDE SEQUENCE</scope>
    <source>
        <tissue evidence="1">Shoot tissue taken approximately 20 cm above the soil surface</tissue>
    </source>
</reference>
<name>A0A0A8ZKH5_ARUDO</name>
<proteinExistence type="predicted"/>
<accession>A0A0A8ZKH5</accession>
<organism evidence="1">
    <name type="scientific">Arundo donax</name>
    <name type="common">Giant reed</name>
    <name type="synonym">Donax arundinaceus</name>
    <dbReference type="NCBI Taxonomy" id="35708"/>
    <lineage>
        <taxon>Eukaryota</taxon>
        <taxon>Viridiplantae</taxon>
        <taxon>Streptophyta</taxon>
        <taxon>Embryophyta</taxon>
        <taxon>Tracheophyta</taxon>
        <taxon>Spermatophyta</taxon>
        <taxon>Magnoliopsida</taxon>
        <taxon>Liliopsida</taxon>
        <taxon>Poales</taxon>
        <taxon>Poaceae</taxon>
        <taxon>PACMAD clade</taxon>
        <taxon>Arundinoideae</taxon>
        <taxon>Arundineae</taxon>
        <taxon>Arundo</taxon>
    </lineage>
</organism>
<dbReference type="AlphaFoldDB" id="A0A0A8ZKH5"/>
<dbReference type="EMBL" id="GBRH01258584">
    <property type="protein sequence ID" value="JAD39311.1"/>
    <property type="molecule type" value="Transcribed_RNA"/>
</dbReference>
<reference evidence="1" key="1">
    <citation type="submission" date="2014-09" db="EMBL/GenBank/DDBJ databases">
        <authorList>
            <person name="Magalhaes I.L.F."/>
            <person name="Oliveira U."/>
            <person name="Santos F.R."/>
            <person name="Vidigal T.H.D.A."/>
            <person name="Brescovit A.D."/>
            <person name="Santos A.J."/>
        </authorList>
    </citation>
    <scope>NUCLEOTIDE SEQUENCE</scope>
    <source>
        <tissue evidence="1">Shoot tissue taken approximately 20 cm above the soil surface</tissue>
    </source>
</reference>
<evidence type="ECO:0000313" key="1">
    <source>
        <dbReference type="EMBL" id="JAD39311.1"/>
    </source>
</evidence>
<sequence length="37" mass="4068">MNPPKRKIANKAADSKVLAIVMSRAIAPIIRKRPKAI</sequence>